<dbReference type="GO" id="GO:0016887">
    <property type="term" value="F:ATP hydrolysis activity"/>
    <property type="evidence" value="ECO:0007669"/>
    <property type="project" value="InterPro"/>
</dbReference>
<dbReference type="PROSITE" id="PS50893">
    <property type="entry name" value="ABC_TRANSPORTER_2"/>
    <property type="match status" value="1"/>
</dbReference>
<name>A0A162N1K6_9BURK</name>
<protein>
    <submittedName>
        <fullName evidence="7">ATP-binding protein</fullName>
    </submittedName>
</protein>
<dbReference type="SMART" id="SM00382">
    <property type="entry name" value="AAA"/>
    <property type="match status" value="1"/>
</dbReference>
<dbReference type="SUPFAM" id="SSF52540">
    <property type="entry name" value="P-loop containing nucleoside triphosphate hydrolases"/>
    <property type="match status" value="1"/>
</dbReference>
<reference evidence="7 10" key="2">
    <citation type="submission" date="2016-10" db="EMBL/GenBank/DDBJ databases">
        <title>Hydorgenophaga sp. LPB0072 isolated from gastropod.</title>
        <authorList>
            <person name="Kim E."/>
            <person name="Yi H."/>
        </authorList>
    </citation>
    <scope>NUCLEOTIDE SEQUENCE [LARGE SCALE GENOMIC DNA]</scope>
    <source>
        <strain evidence="7 10">LPB0072</strain>
    </source>
</reference>
<keyword evidence="3" id="KW-0472">Membrane</keyword>
<organism evidence="7 10">
    <name type="scientific">Hydrogenophaga crassostreae</name>
    <dbReference type="NCBI Taxonomy" id="1763535"/>
    <lineage>
        <taxon>Bacteria</taxon>
        <taxon>Pseudomonadati</taxon>
        <taxon>Pseudomonadota</taxon>
        <taxon>Betaproteobacteria</taxon>
        <taxon>Burkholderiales</taxon>
        <taxon>Comamonadaceae</taxon>
        <taxon>Hydrogenophaga</taxon>
    </lineage>
</organism>
<keyword evidence="5 7" id="KW-0067">ATP-binding</keyword>
<dbReference type="InterPro" id="IPR027417">
    <property type="entry name" value="P-loop_NTPase"/>
</dbReference>
<keyword evidence="4" id="KW-0547">Nucleotide-binding</keyword>
<dbReference type="OrthoDB" id="9802264at2"/>
<evidence type="ECO:0000313" key="7">
    <source>
        <dbReference type="EMBL" id="AOW13791.1"/>
    </source>
</evidence>
<dbReference type="RefSeq" id="WP_066084685.1">
    <property type="nucleotide sequence ID" value="NZ_CP017476.1"/>
</dbReference>
<dbReference type="InterPro" id="IPR017871">
    <property type="entry name" value="ABC_transporter-like_CS"/>
</dbReference>
<dbReference type="Proteomes" id="UP000185657">
    <property type="component" value="Unassembled WGS sequence"/>
</dbReference>
<dbReference type="AlphaFoldDB" id="A0A162N1K6"/>
<dbReference type="InterPro" id="IPR003439">
    <property type="entry name" value="ABC_transporter-like_ATP-bd"/>
</dbReference>
<dbReference type="PANTHER" id="PTHR43117:SF5">
    <property type="entry name" value="GLYCINE BETAINE UPTAKE SYSTEM ATP-BINDING PROTEIN YEHX"/>
    <property type="match status" value="1"/>
</dbReference>
<sequence>MIEFKNVSKTYGHAPDAPKALDDVSLTIGRGELVVMIGASGSGKSTLLKMINRMEQPSSGTVVLDGQDMAQMPVRDLRLRMGYVIQSVGLFPHWTVARNIGVVPTMLGWPPERIAERVTELLTLFDLDPATYGPRLPHQLSGGQQQRVGVARALAGDPEVLLMDEPFGALDPLIRAALQDEVKRIHQASGKTIVMVTHDIDEALRLGTQIVLLEQGRIAQVGTPLALLGQPANDRVADFVGRSDVGIKLLSLQSAGSLARAGVAQTGPSLPASASLREALSTLALHGCDTLNLLDDAGAHTGVLHAADLFNRARVGDPQRRDARATHG</sequence>
<feature type="domain" description="ABC transporter" evidence="6">
    <location>
        <begin position="2"/>
        <end position="240"/>
    </location>
</feature>
<comment type="similarity">
    <text evidence="1">Belongs to the ABC transporter superfamily.</text>
</comment>
<accession>A0A162N1K6</accession>
<evidence type="ECO:0000256" key="2">
    <source>
        <dbReference type="ARBA" id="ARBA00022448"/>
    </source>
</evidence>
<dbReference type="GO" id="GO:0015697">
    <property type="term" value="P:quaternary ammonium group transport"/>
    <property type="evidence" value="ECO:0007669"/>
    <property type="project" value="UniProtKB-ARBA"/>
</dbReference>
<dbReference type="STRING" id="1763535.LPB072_14015"/>
<dbReference type="PANTHER" id="PTHR43117">
    <property type="entry name" value="OSMOPROTECTANT IMPORT ATP-BINDING PROTEIN OSMV"/>
    <property type="match status" value="1"/>
</dbReference>
<dbReference type="Proteomes" id="UP000185680">
    <property type="component" value="Chromosome"/>
</dbReference>
<evidence type="ECO:0000256" key="5">
    <source>
        <dbReference type="ARBA" id="ARBA00022840"/>
    </source>
</evidence>
<keyword evidence="2" id="KW-0813">Transport</keyword>
<dbReference type="InterPro" id="IPR003593">
    <property type="entry name" value="AAA+_ATPase"/>
</dbReference>
<proteinExistence type="inferred from homology"/>
<dbReference type="PROSITE" id="PS00211">
    <property type="entry name" value="ABC_TRANSPORTER_1"/>
    <property type="match status" value="1"/>
</dbReference>
<dbReference type="EMBL" id="LVWD01000001">
    <property type="protein sequence ID" value="OAD44245.1"/>
    <property type="molecule type" value="Genomic_DNA"/>
</dbReference>
<evidence type="ECO:0000256" key="1">
    <source>
        <dbReference type="ARBA" id="ARBA00005417"/>
    </source>
</evidence>
<evidence type="ECO:0000259" key="6">
    <source>
        <dbReference type="PROSITE" id="PS50893"/>
    </source>
</evidence>
<evidence type="ECO:0000313" key="9">
    <source>
        <dbReference type="Proteomes" id="UP000185657"/>
    </source>
</evidence>
<dbReference type="KEGG" id="hyl:LPB072_14015"/>
<dbReference type="GO" id="GO:0005524">
    <property type="term" value="F:ATP binding"/>
    <property type="evidence" value="ECO:0007669"/>
    <property type="project" value="UniProtKB-KW"/>
</dbReference>
<evidence type="ECO:0000256" key="3">
    <source>
        <dbReference type="ARBA" id="ARBA00022475"/>
    </source>
</evidence>
<dbReference type="FunFam" id="3.40.50.300:FF:000425">
    <property type="entry name" value="Probable ABC transporter, ATP-binding subunit"/>
    <property type="match status" value="1"/>
</dbReference>
<reference evidence="8 9" key="1">
    <citation type="submission" date="2016-02" db="EMBL/GenBank/DDBJ databases">
        <title>Draft genome sequence of Hydrogenophaga sp. LPB0072.</title>
        <authorList>
            <person name="Shin S.-K."/>
            <person name="Yi H."/>
        </authorList>
    </citation>
    <scope>NUCLEOTIDE SEQUENCE [LARGE SCALE GENOMIC DNA]</scope>
    <source>
        <strain evidence="8 9">LPB0072</strain>
    </source>
</reference>
<dbReference type="Gene3D" id="3.40.50.300">
    <property type="entry name" value="P-loop containing nucleotide triphosphate hydrolases"/>
    <property type="match status" value="1"/>
</dbReference>
<evidence type="ECO:0000256" key="4">
    <source>
        <dbReference type="ARBA" id="ARBA00022741"/>
    </source>
</evidence>
<dbReference type="Pfam" id="PF00005">
    <property type="entry name" value="ABC_tran"/>
    <property type="match status" value="1"/>
</dbReference>
<gene>
    <name evidence="7" type="ORF">LPB072_14015</name>
    <name evidence="8" type="ORF">LPB72_01805</name>
</gene>
<keyword evidence="9" id="KW-1185">Reference proteome</keyword>
<dbReference type="EMBL" id="CP017476">
    <property type="protein sequence ID" value="AOW13791.1"/>
    <property type="molecule type" value="Genomic_DNA"/>
</dbReference>
<evidence type="ECO:0000313" key="8">
    <source>
        <dbReference type="EMBL" id="OAD44245.1"/>
    </source>
</evidence>
<evidence type="ECO:0000313" key="10">
    <source>
        <dbReference type="Proteomes" id="UP000185680"/>
    </source>
</evidence>
<keyword evidence="3" id="KW-1003">Cell membrane</keyword>